<feature type="region of interest" description="Disordered" evidence="4">
    <location>
        <begin position="414"/>
        <end position="438"/>
    </location>
</feature>
<dbReference type="InterPro" id="IPR036188">
    <property type="entry name" value="FAD/NAD-bd_sf"/>
</dbReference>
<protein>
    <submittedName>
        <fullName evidence="6">FAD-dependent monooxygenase</fullName>
    </submittedName>
</protein>
<dbReference type="Pfam" id="PF21274">
    <property type="entry name" value="Rng_hyd_C"/>
    <property type="match status" value="1"/>
</dbReference>
<reference evidence="6 7" key="1">
    <citation type="submission" date="2021-08" db="EMBL/GenBank/DDBJ databases">
        <title>Streptomyces sp. PTM05 isolated from lichen.</title>
        <authorList>
            <person name="Somphong A."/>
            <person name="Phongsopitanun W."/>
            <person name="Tanasupawat S."/>
        </authorList>
    </citation>
    <scope>NUCLEOTIDE SEQUENCE [LARGE SCALE GENOMIC DNA]</scope>
    <source>
        <strain evidence="6 7">Ptm05</strain>
    </source>
</reference>
<dbReference type="PANTHER" id="PTHR43004">
    <property type="entry name" value="TRK SYSTEM POTASSIUM UPTAKE PROTEIN"/>
    <property type="match status" value="1"/>
</dbReference>
<evidence type="ECO:0000313" key="6">
    <source>
        <dbReference type="EMBL" id="MBY8886438.1"/>
    </source>
</evidence>
<evidence type="ECO:0000256" key="1">
    <source>
        <dbReference type="ARBA" id="ARBA00001974"/>
    </source>
</evidence>
<keyword evidence="7" id="KW-1185">Reference proteome</keyword>
<dbReference type="SUPFAM" id="SSF51905">
    <property type="entry name" value="FAD/NAD(P)-binding domain"/>
    <property type="match status" value="1"/>
</dbReference>
<dbReference type="EMBL" id="JAINVZ010000010">
    <property type="protein sequence ID" value="MBY8886438.1"/>
    <property type="molecule type" value="Genomic_DNA"/>
</dbReference>
<evidence type="ECO:0000256" key="4">
    <source>
        <dbReference type="SAM" id="MobiDB-lite"/>
    </source>
</evidence>
<dbReference type="Pfam" id="PF01494">
    <property type="entry name" value="FAD_binding_3"/>
    <property type="match status" value="1"/>
</dbReference>
<dbReference type="Gene3D" id="3.40.30.120">
    <property type="match status" value="1"/>
</dbReference>
<feature type="domain" description="FAD-binding" evidence="5">
    <location>
        <begin position="2"/>
        <end position="362"/>
    </location>
</feature>
<keyword evidence="2" id="KW-0285">Flavoprotein</keyword>
<gene>
    <name evidence="6" type="ORF">K7472_16405</name>
</gene>
<comment type="caution">
    <text evidence="6">The sequence shown here is derived from an EMBL/GenBank/DDBJ whole genome shotgun (WGS) entry which is preliminary data.</text>
</comment>
<dbReference type="PRINTS" id="PR00420">
    <property type="entry name" value="RNGMNOXGNASE"/>
</dbReference>
<dbReference type="Proteomes" id="UP001198565">
    <property type="component" value="Unassembled WGS sequence"/>
</dbReference>
<evidence type="ECO:0000256" key="3">
    <source>
        <dbReference type="ARBA" id="ARBA00022827"/>
    </source>
</evidence>
<accession>A0ABS7QTB2</accession>
<evidence type="ECO:0000313" key="7">
    <source>
        <dbReference type="Proteomes" id="UP001198565"/>
    </source>
</evidence>
<dbReference type="PANTHER" id="PTHR43004:SF19">
    <property type="entry name" value="BINDING MONOOXYGENASE, PUTATIVE (JCVI)-RELATED"/>
    <property type="match status" value="1"/>
</dbReference>
<evidence type="ECO:0000259" key="5">
    <source>
        <dbReference type="Pfam" id="PF01494"/>
    </source>
</evidence>
<name>A0ABS7QTB2_9ACTN</name>
<evidence type="ECO:0000256" key="2">
    <source>
        <dbReference type="ARBA" id="ARBA00022630"/>
    </source>
</evidence>
<organism evidence="6 7">
    <name type="scientific">Streptantibioticus parmotrematis</name>
    <dbReference type="NCBI Taxonomy" id="2873249"/>
    <lineage>
        <taxon>Bacteria</taxon>
        <taxon>Bacillati</taxon>
        <taxon>Actinomycetota</taxon>
        <taxon>Actinomycetes</taxon>
        <taxon>Kitasatosporales</taxon>
        <taxon>Streptomycetaceae</taxon>
        <taxon>Streptantibioticus</taxon>
    </lineage>
</organism>
<sequence length="540" mass="56952">MDADVIVAGGGPVGLMLACELTLAGVDVIVVERLTEPDTTIKAGAINAPTIEAFYRRGLLPALRAAQATQRERFERFMRQRPAGAPGGLPARPLGHYAGIMLDGSLVDDADPDFTDRGPIEGIGMVPQQDVERILGEWAGRLGVDVRRGVAVANLDYDEEGVTVAVEGPDGAASLRAGWLVGCDGGRSTVRKLAAFPFPGTEGQITGHQALVEMTGDEELRPGWNRTDTGVYVNGPLPGRILTVEFDGPPADREAPVTAQELQTSLRRVSGVPVKVTAVRSATRFTDNARQASTYRLGRVLLAGDAAHVHSPFGAQGLNLGIGDAVNLGWKLAATVRGRAPKGLLDTYTAERHPIGAWVLDWTRSQVLLMRPDAHSRALRSVVADLMATPSGTTYFVKRISGVWQHYDVAPREREEAAPDASGPDVLAGPDALTAPGGPAVPAEPGTLLGRSAPDLVLADGTRLADHCHDGRALLFDLADDAALREAAAPYADRVSLVTTTCEARPGLKGLLVRPDGVVAWAGGPALADALERWFGPALV</sequence>
<proteinExistence type="predicted"/>
<dbReference type="Gene3D" id="3.30.70.2450">
    <property type="match status" value="1"/>
</dbReference>
<keyword evidence="6" id="KW-0503">Monooxygenase</keyword>
<dbReference type="InterPro" id="IPR002938">
    <property type="entry name" value="FAD-bd"/>
</dbReference>
<keyword evidence="3" id="KW-0274">FAD</keyword>
<keyword evidence="6" id="KW-0560">Oxidoreductase</keyword>
<dbReference type="GO" id="GO:0004497">
    <property type="term" value="F:monooxygenase activity"/>
    <property type="evidence" value="ECO:0007669"/>
    <property type="project" value="UniProtKB-KW"/>
</dbReference>
<dbReference type="InterPro" id="IPR050641">
    <property type="entry name" value="RIFMO-like"/>
</dbReference>
<dbReference type="RefSeq" id="WP_222978649.1">
    <property type="nucleotide sequence ID" value="NZ_JAINVZ010000010.1"/>
</dbReference>
<dbReference type="Gene3D" id="3.50.50.60">
    <property type="entry name" value="FAD/NAD(P)-binding domain"/>
    <property type="match status" value="1"/>
</dbReference>
<comment type="cofactor">
    <cofactor evidence="1">
        <name>FAD</name>
        <dbReference type="ChEBI" id="CHEBI:57692"/>
    </cofactor>
</comment>